<dbReference type="InterPro" id="IPR013087">
    <property type="entry name" value="Znf_C2H2_type"/>
</dbReference>
<feature type="domain" description="C2H2-type" evidence="2">
    <location>
        <begin position="27"/>
        <end position="54"/>
    </location>
</feature>
<dbReference type="EMBL" id="AC192808">
    <property type="status" value="NOT_ANNOTATED_CDS"/>
    <property type="molecule type" value="Genomic_DNA"/>
</dbReference>
<evidence type="ECO:0000313" key="3">
    <source>
        <dbReference type="Ensembl" id="ENSPTRP00000091645.1"/>
    </source>
</evidence>
<organism evidence="3 4">
    <name type="scientific">Pan troglodytes</name>
    <name type="common">Chimpanzee</name>
    <dbReference type="NCBI Taxonomy" id="9598"/>
    <lineage>
        <taxon>Eukaryota</taxon>
        <taxon>Metazoa</taxon>
        <taxon>Chordata</taxon>
        <taxon>Craniata</taxon>
        <taxon>Vertebrata</taxon>
        <taxon>Euteleostomi</taxon>
        <taxon>Mammalia</taxon>
        <taxon>Eutheria</taxon>
        <taxon>Euarchontoglires</taxon>
        <taxon>Primates</taxon>
        <taxon>Haplorrhini</taxon>
        <taxon>Catarrhini</taxon>
        <taxon>Hominidae</taxon>
        <taxon>Pan</taxon>
    </lineage>
</organism>
<dbReference type="Ensembl" id="ENSPTRT00000084227.1">
    <property type="protein sequence ID" value="ENSPTRP00000074369.1"/>
    <property type="gene ID" value="ENSPTRG00000047604.1"/>
</dbReference>
<proteinExistence type="predicted"/>
<dbReference type="PROSITE" id="PS50157">
    <property type="entry name" value="ZINC_FINGER_C2H2_2"/>
    <property type="match status" value="1"/>
</dbReference>
<dbReference type="GeneTree" id="ENSGT00940000163381"/>
<name>A0A2I3TRP9_PANTR</name>
<reference evidence="3" key="2">
    <citation type="submission" date="2025-05" db="UniProtKB">
        <authorList>
            <consortium name="Ensembl"/>
        </authorList>
    </citation>
    <scope>IDENTIFICATION</scope>
</reference>
<dbReference type="Gene3D" id="3.30.160.60">
    <property type="entry name" value="Classic Zinc Finger"/>
    <property type="match status" value="3"/>
</dbReference>
<evidence type="ECO:0000256" key="1">
    <source>
        <dbReference type="PROSITE-ProRule" id="PRU00042"/>
    </source>
</evidence>
<dbReference type="Proteomes" id="UP000002277">
    <property type="component" value="Chromosome 19"/>
</dbReference>
<dbReference type="Bgee" id="ENSPTRG00000039325">
    <property type="expression patterns" value="Expressed in superior frontal gyrus"/>
</dbReference>
<evidence type="ECO:0000259" key="2">
    <source>
        <dbReference type="PROSITE" id="PS50157"/>
    </source>
</evidence>
<dbReference type="SUPFAM" id="SSF57667">
    <property type="entry name" value="beta-beta-alpha zinc fingers"/>
    <property type="match status" value="1"/>
</dbReference>
<dbReference type="PRINTS" id="PR02045">
    <property type="entry name" value="F138DOMAIN"/>
</dbReference>
<keyword evidence="1" id="KW-0479">Metal-binding</keyword>
<dbReference type="Ensembl" id="ENSPTRT00000073589.2">
    <property type="protein sequence ID" value="ENSPTRP00000091645.1"/>
    <property type="gene ID" value="ENSPTRG00000039325.2"/>
</dbReference>
<reference evidence="3 4" key="1">
    <citation type="journal article" date="2005" name="Nature">
        <title>Initial sequence of the chimpanzee genome and comparison with the human genome.</title>
        <authorList>
            <consortium name="Chimpanzee sequencing and analysis consortium"/>
        </authorList>
    </citation>
    <scope>NUCLEOTIDE SEQUENCE [LARGE SCALE GENOMIC DNA]</scope>
</reference>
<protein>
    <recommendedName>
        <fullName evidence="2">C2H2-type domain-containing protein</fullName>
    </recommendedName>
</protein>
<dbReference type="PANTHER" id="PTHR12138:SF152">
    <property type="entry name" value="C2H2-TYPE DOMAIN-CONTAINING PROTEIN"/>
    <property type="match status" value="1"/>
</dbReference>
<dbReference type="InterPro" id="IPR036236">
    <property type="entry name" value="Znf_C2H2_sf"/>
</dbReference>
<evidence type="ECO:0000313" key="4">
    <source>
        <dbReference type="Proteomes" id="UP000002277"/>
    </source>
</evidence>
<dbReference type="PANTHER" id="PTHR12138">
    <property type="entry name" value="PRIMATE-EXPANDED PROTEIN FAMILY"/>
    <property type="match status" value="1"/>
</dbReference>
<dbReference type="GO" id="GO:0008270">
    <property type="term" value="F:zinc ion binding"/>
    <property type="evidence" value="ECO:0007669"/>
    <property type="project" value="UniProtKB-KW"/>
</dbReference>
<keyword evidence="1" id="KW-0863">Zinc-finger</keyword>
<keyword evidence="4" id="KW-1185">Reference proteome</keyword>
<keyword evidence="1" id="KW-0862">Zinc</keyword>
<accession>A0A2I3TRP9</accession>
<sequence length="229" mass="25986">MKNVAKTVTISHILPHIKIIHTEEKPDKCEECNKVFNWSSTHNKYKIIHTEDKFYKYEECDKSFKNISTLITHKIIYVVEKFYKCEECGKCNGAISAHCNLRLLGSSDSLASTSQAAGITGACHHAQLIFVFLAGFELLTSSDPPALASQSAPKCWDYKHEPLPPVECGKVFNKLSNHTGEKLYKPKRHDSALENTLNFSKHKRNHSVKKPRCESCHKAFKWLSHLSIS</sequence>
<dbReference type="AlphaFoldDB" id="A0A2I3TRP9"/>